<evidence type="ECO:0000313" key="3">
    <source>
        <dbReference type="EMBL" id="RSV00882.1"/>
    </source>
</evidence>
<dbReference type="KEGG" id="skr:BRX40_07225"/>
<dbReference type="GeneID" id="44132342"/>
<reference evidence="2" key="1">
    <citation type="submission" date="2016-12" db="EMBL/GenBank/DDBJ databases">
        <title>Whole genome sequencing of Sphingomonas koreensis.</title>
        <authorList>
            <person name="Conlan S."/>
            <person name="Thomas P.J."/>
            <person name="Mullikin J."/>
            <person name="Palmore T.N."/>
            <person name="Frank K.M."/>
            <person name="Segre J.A."/>
        </authorList>
    </citation>
    <scope>NUCLEOTIDE SEQUENCE</scope>
    <source>
        <strain evidence="2">ABOJV</strain>
    </source>
</reference>
<keyword evidence="4" id="KW-1185">Reference proteome</keyword>
<reference evidence="3 5" key="3">
    <citation type="submission" date="2018-07" db="EMBL/GenBank/DDBJ databases">
        <title>Genomic and Epidemiologic Investigation of an Indolent Hospital Outbreak.</title>
        <authorList>
            <person name="Johnson R.C."/>
            <person name="Deming C."/>
            <person name="Conlan S."/>
            <person name="Zellmer C.J."/>
            <person name="Michelin A.V."/>
            <person name="Lee-Lin S."/>
            <person name="Thomas P.J."/>
            <person name="Park M."/>
            <person name="Weingarten R.A."/>
            <person name="Less J."/>
            <person name="Dekker J.P."/>
            <person name="Frank K.M."/>
            <person name="Musser K.A."/>
            <person name="Mcquiston J.R."/>
            <person name="Henderson D.K."/>
            <person name="Lau A.F."/>
            <person name="Palmore T.N."/>
            <person name="Segre J.A."/>
        </authorList>
    </citation>
    <scope>NUCLEOTIDE SEQUENCE [LARGE SCALE GENOMIC DNA]</scope>
    <source>
        <strain evidence="3 5">SK-NIH.Env10_0317</strain>
    </source>
</reference>
<dbReference type="EMBL" id="CP018820">
    <property type="protein sequence ID" value="APR52248.1"/>
    <property type="molecule type" value="Genomic_DNA"/>
</dbReference>
<protein>
    <submittedName>
        <fullName evidence="3">Rhodanese-like domain-containing protein</fullName>
    </submittedName>
</protein>
<evidence type="ECO:0000313" key="4">
    <source>
        <dbReference type="Proteomes" id="UP000185161"/>
    </source>
</evidence>
<dbReference type="OrthoDB" id="9789585at2"/>
<dbReference type="RefSeq" id="WP_075151148.1">
    <property type="nucleotide sequence ID" value="NZ_CP018820.1"/>
</dbReference>
<evidence type="ECO:0000313" key="2">
    <source>
        <dbReference type="EMBL" id="APR52248.1"/>
    </source>
</evidence>
<dbReference type="InterPro" id="IPR001763">
    <property type="entry name" value="Rhodanese-like_dom"/>
</dbReference>
<reference evidence="4" key="2">
    <citation type="submission" date="2016-12" db="EMBL/GenBank/DDBJ databases">
        <title>Whole genome sequencing of Sphingomonas sp. ABOJV.</title>
        <authorList>
            <person name="Conlan S."/>
            <person name="Thomas P.J."/>
            <person name="Mullikin J."/>
            <person name="Palmore T.N."/>
            <person name="Frank K.M."/>
            <person name="Segre J.A."/>
        </authorList>
    </citation>
    <scope>NUCLEOTIDE SEQUENCE [LARGE SCALE GENOMIC DNA]</scope>
    <source>
        <strain evidence="4">ABOJV</strain>
    </source>
</reference>
<dbReference type="SUPFAM" id="SSF52821">
    <property type="entry name" value="Rhodanese/Cell cycle control phosphatase"/>
    <property type="match status" value="1"/>
</dbReference>
<dbReference type="EMBL" id="QQWO01000014">
    <property type="protein sequence ID" value="RSV00882.1"/>
    <property type="molecule type" value="Genomic_DNA"/>
</dbReference>
<accession>A0A1L6J8K3</accession>
<sequence length="170" mass="19013">MDRRLFLSFVGIGAATPALGQPRAVEAANPQIDYPGFQQLTGDVASLRNERLLPFAQFKKQAASAGTLLLDARSERAFREGHIKGAVNLPFPDFNAESLEETVGPSVHRRILIYCNNNFSNRTRPVPMKARPLALNIQTFINLVGYGYRNVWELADVIDFNDPKVEWVRA</sequence>
<dbReference type="Pfam" id="PF00581">
    <property type="entry name" value="Rhodanese"/>
    <property type="match status" value="1"/>
</dbReference>
<name>A0A1L6J8K3_9SPHN</name>
<gene>
    <name evidence="2" type="ORF">BRX40_07225</name>
    <name evidence="3" type="ORF">CA257_15655</name>
</gene>
<organism evidence="2 4">
    <name type="scientific">Sphingomonas koreensis</name>
    <dbReference type="NCBI Taxonomy" id="93064"/>
    <lineage>
        <taxon>Bacteria</taxon>
        <taxon>Pseudomonadati</taxon>
        <taxon>Pseudomonadota</taxon>
        <taxon>Alphaproteobacteria</taxon>
        <taxon>Sphingomonadales</taxon>
        <taxon>Sphingomonadaceae</taxon>
        <taxon>Sphingomonas</taxon>
    </lineage>
</organism>
<dbReference type="Proteomes" id="UP000185161">
    <property type="component" value="Chromosome"/>
</dbReference>
<evidence type="ECO:0000259" key="1">
    <source>
        <dbReference type="PROSITE" id="PS50206"/>
    </source>
</evidence>
<dbReference type="InterPro" id="IPR036873">
    <property type="entry name" value="Rhodanese-like_dom_sf"/>
</dbReference>
<dbReference type="AlphaFoldDB" id="A0A1L6J8K3"/>
<dbReference type="Gene3D" id="3.40.250.10">
    <property type="entry name" value="Rhodanese-like domain"/>
    <property type="match status" value="1"/>
</dbReference>
<feature type="domain" description="Rhodanese" evidence="1">
    <location>
        <begin position="63"/>
        <end position="116"/>
    </location>
</feature>
<dbReference type="PROSITE" id="PS50206">
    <property type="entry name" value="RHODANESE_3"/>
    <property type="match status" value="1"/>
</dbReference>
<dbReference type="CDD" id="cd00158">
    <property type="entry name" value="RHOD"/>
    <property type="match status" value="1"/>
</dbReference>
<dbReference type="STRING" id="93064.BRX40_07225"/>
<proteinExistence type="predicted"/>
<evidence type="ECO:0000313" key="5">
    <source>
        <dbReference type="Proteomes" id="UP000286681"/>
    </source>
</evidence>
<dbReference type="Proteomes" id="UP000286681">
    <property type="component" value="Unassembled WGS sequence"/>
</dbReference>